<evidence type="ECO:0000256" key="7">
    <source>
        <dbReference type="ARBA" id="ARBA00022842"/>
    </source>
</evidence>
<dbReference type="FunFam" id="3.40.120.10:FF:000015">
    <property type="entry name" value="Phosphoacetylglucosamine mutase"/>
    <property type="match status" value="1"/>
</dbReference>
<dbReference type="InterPro" id="IPR005843">
    <property type="entry name" value="A-D-PHexomutase_C"/>
</dbReference>
<feature type="binding site" description="via phosphate group" evidence="16">
    <location>
        <position position="144"/>
    </location>
    <ligand>
        <name>Mg(2+)</name>
        <dbReference type="ChEBI" id="CHEBI:18420"/>
    </ligand>
</feature>
<keyword evidence="10" id="KW-0119">Carbohydrate metabolism</keyword>
<dbReference type="EMBL" id="JAPTSV010000008">
    <property type="protein sequence ID" value="KAJ1525376.1"/>
    <property type="molecule type" value="Genomic_DNA"/>
</dbReference>
<feature type="binding site" evidence="15">
    <location>
        <begin position="454"/>
        <end position="456"/>
    </location>
    <ligand>
        <name>substrate</name>
    </ligand>
</feature>
<evidence type="ECO:0000256" key="6">
    <source>
        <dbReference type="ARBA" id="ARBA00022723"/>
    </source>
</evidence>
<dbReference type="FunFam" id="3.30.310.50:FF:000003">
    <property type="entry name" value="Phosphoacetylglucosamine mutase"/>
    <property type="match status" value="1"/>
</dbReference>
<dbReference type="PANTHER" id="PTHR45955">
    <property type="entry name" value="PHOSPHOACETYLGLUCOSAMINE MUTASE"/>
    <property type="match status" value="1"/>
</dbReference>
<dbReference type="GO" id="GO:0000287">
    <property type="term" value="F:magnesium ion binding"/>
    <property type="evidence" value="ECO:0007669"/>
    <property type="project" value="InterPro"/>
</dbReference>
<evidence type="ECO:0000259" key="20">
    <source>
        <dbReference type="Pfam" id="PF21405"/>
    </source>
</evidence>
<feature type="binding site" evidence="16">
    <location>
        <position position="360"/>
    </location>
    <ligand>
        <name>Mg(2+)</name>
        <dbReference type="ChEBI" id="CHEBI:18420"/>
    </ligand>
</feature>
<dbReference type="GO" id="GO:0005975">
    <property type="term" value="P:carbohydrate metabolic process"/>
    <property type="evidence" value="ECO:0007669"/>
    <property type="project" value="InterPro"/>
</dbReference>
<feature type="binding site" evidence="15">
    <location>
        <position position="596"/>
    </location>
    <ligand>
        <name>substrate</name>
    </ligand>
</feature>
<dbReference type="PANTHER" id="PTHR45955:SF1">
    <property type="entry name" value="PHOSPHOACETYLGLUCOSAMINE MUTASE"/>
    <property type="match status" value="1"/>
</dbReference>
<dbReference type="PROSITE" id="PS00710">
    <property type="entry name" value="PGM_PMM"/>
    <property type="match status" value="1"/>
</dbReference>
<feature type="binding site" evidence="16">
    <location>
        <position position="364"/>
    </location>
    <ligand>
        <name>Mg(2+)</name>
        <dbReference type="ChEBI" id="CHEBI:18420"/>
    </ligand>
</feature>
<dbReference type="SUPFAM" id="SSF55957">
    <property type="entry name" value="Phosphoglucomutase, C-terminal domain"/>
    <property type="match status" value="1"/>
</dbReference>
<dbReference type="AlphaFoldDB" id="A0AAV7XNQ2"/>
<gene>
    <name evidence="21" type="ORF">ONE63_010192</name>
</gene>
<dbReference type="InterPro" id="IPR016055">
    <property type="entry name" value="A-D-PHexomutase_a/b/a-I/II/III"/>
</dbReference>
<evidence type="ECO:0000259" key="18">
    <source>
        <dbReference type="Pfam" id="PF02878"/>
    </source>
</evidence>
<keyword evidence="22" id="KW-1185">Reference proteome</keyword>
<feature type="binding site" evidence="15">
    <location>
        <begin position="587"/>
        <end position="591"/>
    </location>
    <ligand>
        <name>substrate</name>
    </ligand>
</feature>
<dbReference type="Pfam" id="PF21405">
    <property type="entry name" value="AMG1_II"/>
    <property type="match status" value="1"/>
</dbReference>
<evidence type="ECO:0000256" key="3">
    <source>
        <dbReference type="ARBA" id="ARBA00010231"/>
    </source>
</evidence>
<dbReference type="GO" id="GO:0004610">
    <property type="term" value="F:phosphoacetylglucosamine mutase activity"/>
    <property type="evidence" value="ECO:0007669"/>
    <property type="project" value="UniProtKB-UniRule"/>
</dbReference>
<protein>
    <recommendedName>
        <fullName evidence="12 13">Phosphoacetylglucosamine mutase</fullName>
        <shortName evidence="13">PAGM</shortName>
        <ecNumber evidence="4 13">5.4.2.3</ecNumber>
    </recommendedName>
    <alternativeName>
        <fullName evidence="13">Acetylglucosamine phosphomutase</fullName>
    </alternativeName>
    <alternativeName>
        <fullName evidence="13">N-acetylglucosamine-phosphate mutase</fullName>
    </alternativeName>
</protein>
<reference evidence="21" key="1">
    <citation type="submission" date="2022-12" db="EMBL/GenBank/DDBJ databases">
        <title>Chromosome-level genome assembly of the bean flower thrips Megalurothrips usitatus.</title>
        <authorList>
            <person name="Ma L."/>
            <person name="Liu Q."/>
            <person name="Li H."/>
            <person name="Cai W."/>
        </authorList>
    </citation>
    <scope>NUCLEOTIDE SEQUENCE</scope>
    <source>
        <strain evidence="21">Cailab_2022a</strain>
    </source>
</reference>
<dbReference type="InterPro" id="IPR049022">
    <property type="entry name" value="AMG1_III"/>
</dbReference>
<comment type="cofactor">
    <cofactor evidence="13 16">
        <name>Mg(2+)</name>
        <dbReference type="ChEBI" id="CHEBI:18420"/>
    </cofactor>
    <text evidence="13 16">Binds 1 Mg(2+) ion per subunit.</text>
</comment>
<dbReference type="InterPro" id="IPR016657">
    <property type="entry name" value="PAGM"/>
</dbReference>
<dbReference type="InterPro" id="IPR036900">
    <property type="entry name" value="A-D-PHexomutase_C_sf"/>
</dbReference>
<comment type="caution">
    <text evidence="21">The sequence shown here is derived from an EMBL/GenBank/DDBJ whole genome shotgun (WGS) entry which is preliminary data.</text>
</comment>
<feature type="active site" description="Phosphoserine intermediate" evidence="14">
    <location>
        <position position="144"/>
    </location>
</feature>
<dbReference type="InterPro" id="IPR016066">
    <property type="entry name" value="A-D-PHexomutase_CS"/>
</dbReference>
<feature type="domain" description="Phosphoacetylglucosamine mutase AMG1" evidence="20">
    <location>
        <begin position="290"/>
        <end position="367"/>
    </location>
</feature>
<dbReference type="Pfam" id="PF02878">
    <property type="entry name" value="PGM_PMM_I"/>
    <property type="match status" value="2"/>
</dbReference>
<dbReference type="Pfam" id="PF00408">
    <property type="entry name" value="PGM_PMM_IV"/>
    <property type="match status" value="1"/>
</dbReference>
<evidence type="ECO:0000256" key="10">
    <source>
        <dbReference type="ARBA" id="ARBA00023277"/>
    </source>
</evidence>
<organism evidence="21 22">
    <name type="scientific">Megalurothrips usitatus</name>
    <name type="common">bean blossom thrips</name>
    <dbReference type="NCBI Taxonomy" id="439358"/>
    <lineage>
        <taxon>Eukaryota</taxon>
        <taxon>Metazoa</taxon>
        <taxon>Ecdysozoa</taxon>
        <taxon>Arthropoda</taxon>
        <taxon>Hexapoda</taxon>
        <taxon>Insecta</taxon>
        <taxon>Pterygota</taxon>
        <taxon>Neoptera</taxon>
        <taxon>Paraneoptera</taxon>
        <taxon>Thysanoptera</taxon>
        <taxon>Terebrantia</taxon>
        <taxon>Thripoidea</taxon>
        <taxon>Thripidae</taxon>
        <taxon>Megalurothrips</taxon>
    </lineage>
</organism>
<proteinExistence type="inferred from homology"/>
<evidence type="ECO:0000313" key="22">
    <source>
        <dbReference type="Proteomes" id="UP001075354"/>
    </source>
</evidence>
<dbReference type="Gene3D" id="3.40.120.10">
    <property type="entry name" value="Alpha-D-Glucose-1,6-Bisphosphate, subunit A, domain 3"/>
    <property type="match status" value="2"/>
</dbReference>
<dbReference type="Proteomes" id="UP001075354">
    <property type="component" value="Chromosome 8"/>
</dbReference>
<evidence type="ECO:0000256" key="16">
    <source>
        <dbReference type="PIRSR" id="PIRSR016408-3"/>
    </source>
</evidence>
<evidence type="ECO:0000256" key="9">
    <source>
        <dbReference type="ARBA" id="ARBA00023235"/>
    </source>
</evidence>
<comment type="pathway">
    <text evidence="2 13">Nucleotide-sugar biosynthesis; UDP-N-acetyl-alpha-D-glucosamine biosynthesis; N-acetyl-alpha-D-glucosamine 1-phosphate from alpha-D-glucosamine 6-phosphate (route I): step 2/2.</text>
</comment>
<dbReference type="SUPFAM" id="SSF53738">
    <property type="entry name" value="Phosphoglucomutase, first 3 domains"/>
    <property type="match status" value="3"/>
</dbReference>
<evidence type="ECO:0000256" key="15">
    <source>
        <dbReference type="PIRSR" id="PIRSR016408-2"/>
    </source>
</evidence>
<dbReference type="FunFam" id="3.40.120.10:FF:000013">
    <property type="entry name" value="Phosphoacetylglucosamine mutase"/>
    <property type="match status" value="1"/>
</dbReference>
<keyword evidence="5" id="KW-0597">Phosphoprotein</keyword>
<evidence type="ECO:0000256" key="13">
    <source>
        <dbReference type="PIRNR" id="PIRNR016408"/>
    </source>
</evidence>
<comment type="catalytic activity">
    <reaction evidence="1 13">
        <text>N-acetyl-alpha-D-glucosamine 1-phosphate = N-acetyl-D-glucosamine 6-phosphate</text>
        <dbReference type="Rhea" id="RHEA:23804"/>
        <dbReference type="ChEBI" id="CHEBI:57513"/>
        <dbReference type="ChEBI" id="CHEBI:57776"/>
        <dbReference type="EC" id="5.4.2.3"/>
    </reaction>
</comment>
<feature type="domain" description="Alpha-D-phosphohexomutase alpha/beta/alpha" evidence="18">
    <location>
        <begin position="182"/>
        <end position="250"/>
    </location>
</feature>
<evidence type="ECO:0000256" key="4">
    <source>
        <dbReference type="ARBA" id="ARBA00012731"/>
    </source>
</evidence>
<evidence type="ECO:0000259" key="19">
    <source>
        <dbReference type="Pfam" id="PF21404"/>
    </source>
</evidence>
<dbReference type="CDD" id="cd03086">
    <property type="entry name" value="PGM3"/>
    <property type="match status" value="1"/>
</dbReference>
<evidence type="ECO:0000259" key="17">
    <source>
        <dbReference type="Pfam" id="PF00408"/>
    </source>
</evidence>
<evidence type="ECO:0000313" key="21">
    <source>
        <dbReference type="EMBL" id="KAJ1525376.1"/>
    </source>
</evidence>
<keyword evidence="8" id="KW-0007">Acetylation</keyword>
<evidence type="ECO:0000256" key="8">
    <source>
        <dbReference type="ARBA" id="ARBA00022990"/>
    </source>
</evidence>
<evidence type="ECO:0000256" key="14">
    <source>
        <dbReference type="PIRSR" id="PIRSR016408-1"/>
    </source>
</evidence>
<keyword evidence="9 13" id="KW-0413">Isomerase</keyword>
<comment type="function">
    <text evidence="11 13">Catalyzes the conversion of GlcNAc-6-P into GlcNAc-1-P during the synthesis of uridine diphosphate/UDP-GlcNAc, a sugar nucleotide critical to multiple glycosylation pathways including protein N- and O-glycosylation.</text>
</comment>
<comment type="similarity">
    <text evidence="3 13">Belongs to the phosphohexose mutase family.</text>
</comment>
<feature type="domain" description="Phosphoacetylglucosamine mutase AMG1" evidence="19">
    <location>
        <begin position="381"/>
        <end position="526"/>
    </location>
</feature>
<dbReference type="Pfam" id="PF21404">
    <property type="entry name" value="AMG1_III"/>
    <property type="match status" value="1"/>
</dbReference>
<name>A0AAV7XNQ2_9NEOP</name>
<evidence type="ECO:0000256" key="11">
    <source>
        <dbReference type="ARBA" id="ARBA00060228"/>
    </source>
</evidence>
<dbReference type="InterPro" id="IPR005844">
    <property type="entry name" value="A-D-PHexomutase_a/b/a-I"/>
</dbReference>
<evidence type="ECO:0000256" key="1">
    <source>
        <dbReference type="ARBA" id="ARBA00000558"/>
    </source>
</evidence>
<keyword evidence="7 13" id="KW-0460">Magnesium</keyword>
<keyword evidence="6 13" id="KW-0479">Metal-binding</keyword>
<dbReference type="EC" id="5.4.2.3" evidence="4 13"/>
<evidence type="ECO:0000256" key="5">
    <source>
        <dbReference type="ARBA" id="ARBA00022553"/>
    </source>
</evidence>
<dbReference type="InterPro" id="IPR049023">
    <property type="entry name" value="AMG1_II"/>
</dbReference>
<feature type="binding site" evidence="16">
    <location>
        <position position="362"/>
    </location>
    <ligand>
        <name>Mg(2+)</name>
        <dbReference type="ChEBI" id="CHEBI:18420"/>
    </ligand>
</feature>
<feature type="domain" description="Alpha-D-phosphohexomutase C-terminal" evidence="17">
    <location>
        <begin position="578"/>
        <end position="616"/>
    </location>
</feature>
<feature type="domain" description="Alpha-D-phosphohexomutase alpha/beta/alpha" evidence="18">
    <location>
        <begin position="133"/>
        <end position="166"/>
    </location>
</feature>
<dbReference type="Gene3D" id="3.30.310.50">
    <property type="entry name" value="Alpha-D-phosphohexomutase, C-terminal domain"/>
    <property type="match status" value="1"/>
</dbReference>
<evidence type="ECO:0000256" key="2">
    <source>
        <dbReference type="ARBA" id="ARBA00004865"/>
    </source>
</evidence>
<evidence type="ECO:0000256" key="12">
    <source>
        <dbReference type="ARBA" id="ARBA00070218"/>
    </source>
</evidence>
<dbReference type="PIRSF" id="PIRSF016408">
    <property type="entry name" value="PAGM"/>
    <property type="match status" value="1"/>
</dbReference>
<sequence>MVSSLQPPPPRALSILARHVGLPRRRYFLFLLCVFLIPPPVPLSSACCAPAPPPPPPPAADVIGRRPFNMSAGSAGTMSALALAAERKGKDDHPRTYGKEIDYGTAGFRSKAEHLDHILYRMGILAALRSRVKGATVGVMITASHNPVADNGVKLIDPQGEMLEMSWETIATDLANLNDNELSAALIHIIEKENIDLAKPASVFFGRDTRPSSEQLSNAALEGSRVFNADVKDFGIVTTPMLHYFVAAHNSNNEYGDPTVTGYFFKLTTAFRSFREEIISEKGPESGNYQPAIVADMANGVGGPIMKQMSELIKDLLTIEFFNTGEGELNHESGADYVKVRQTLPKRVRIKSKDRCVSFDGDADRIVYYYQDQSVKFRLLDGDRIASLVAGYLRSLLDIMGIELNIGVVQTAYANGASTKYITEVLQIPVACVYTGVKHLHHKAQEFDIGIYFEANGHGTVLFSKKAKVLAKAAREDKSSAHYRLNGGKRGAARKMLTFIDMVNETTGDSISDLLIVETILHARGWSVEDWENSYADLPNRLLKVTVKDRNVIKVIDPECHISEPEGLQEDFDRLISMFTQGRAFVRPSGTEDVVRVYAEANTQSSADKLAVHIAKLVHQKAGGIGDAPTWL</sequence>
<dbReference type="GO" id="GO:0006048">
    <property type="term" value="P:UDP-N-acetylglucosamine biosynthetic process"/>
    <property type="evidence" value="ECO:0007669"/>
    <property type="project" value="UniProtKB-UniRule"/>
</dbReference>
<accession>A0AAV7XNQ2</accession>